<name>A0A2W5U703_ACIJO</name>
<feature type="domain" description="Zinc finger Ogr/Delta-type" evidence="1">
    <location>
        <begin position="11"/>
        <end position="47"/>
    </location>
</feature>
<dbReference type="Proteomes" id="UP000249282">
    <property type="component" value="Unassembled WGS sequence"/>
</dbReference>
<evidence type="ECO:0000313" key="2">
    <source>
        <dbReference type="EMBL" id="PZQ93730.1"/>
    </source>
</evidence>
<dbReference type="Pfam" id="PF04606">
    <property type="entry name" value="Ogr_Delta"/>
    <property type="match status" value="1"/>
</dbReference>
<reference evidence="2 3" key="1">
    <citation type="submission" date="2017-11" db="EMBL/GenBank/DDBJ databases">
        <title>Infants hospitalized years apart are colonized by the same room-sourced microbial strains.</title>
        <authorList>
            <person name="Brooks B."/>
            <person name="Olm M.R."/>
            <person name="Firek B.A."/>
            <person name="Baker R."/>
            <person name="Thomas B.C."/>
            <person name="Morowitz M.J."/>
            <person name="Banfield J.F."/>
        </authorList>
    </citation>
    <scope>NUCLEOTIDE SEQUENCE [LARGE SCALE GENOMIC DNA]</scope>
    <source>
        <strain evidence="2">S2_003_000_R3_20</strain>
    </source>
</reference>
<evidence type="ECO:0000313" key="3">
    <source>
        <dbReference type="Proteomes" id="UP000249282"/>
    </source>
</evidence>
<accession>A0A2W5U703</accession>
<evidence type="ECO:0000259" key="1">
    <source>
        <dbReference type="Pfam" id="PF04606"/>
    </source>
</evidence>
<organism evidence="2 3">
    <name type="scientific">Acinetobacter johnsonii</name>
    <dbReference type="NCBI Taxonomy" id="40214"/>
    <lineage>
        <taxon>Bacteria</taxon>
        <taxon>Pseudomonadati</taxon>
        <taxon>Pseudomonadota</taxon>
        <taxon>Gammaproteobacteria</taxon>
        <taxon>Moraxellales</taxon>
        <taxon>Moraxellaceae</taxon>
        <taxon>Acinetobacter</taxon>
    </lineage>
</organism>
<dbReference type="InterPro" id="IPR007684">
    <property type="entry name" value="Znf_Ogr/Delta"/>
</dbReference>
<sequence length="83" mass="9025">MSKPGRTISNKCPHCGESLWIRSSEQVDPLLKRLYGQCTNLHCGFTAQGFLTWDAELSPSAMPNPEIHLPKSLAKQGKGGACV</sequence>
<comment type="caution">
    <text evidence="2">The sequence shown here is derived from an EMBL/GenBank/DDBJ whole genome shotgun (WGS) entry which is preliminary data.</text>
</comment>
<protein>
    <submittedName>
        <fullName evidence="2">Transcriptional regulator</fullName>
    </submittedName>
</protein>
<dbReference type="EMBL" id="QFQJ01000002">
    <property type="protein sequence ID" value="PZQ93730.1"/>
    <property type="molecule type" value="Genomic_DNA"/>
</dbReference>
<gene>
    <name evidence="2" type="ORF">DI542_00735</name>
</gene>
<dbReference type="AlphaFoldDB" id="A0A2W5U703"/>
<proteinExistence type="predicted"/>